<dbReference type="Proteomes" id="UP000327013">
    <property type="component" value="Chromosome 1"/>
</dbReference>
<organism evidence="2 3">
    <name type="scientific">Carpinus fangiana</name>
    <dbReference type="NCBI Taxonomy" id="176857"/>
    <lineage>
        <taxon>Eukaryota</taxon>
        <taxon>Viridiplantae</taxon>
        <taxon>Streptophyta</taxon>
        <taxon>Embryophyta</taxon>
        <taxon>Tracheophyta</taxon>
        <taxon>Spermatophyta</taxon>
        <taxon>Magnoliopsida</taxon>
        <taxon>eudicotyledons</taxon>
        <taxon>Gunneridae</taxon>
        <taxon>Pentapetalae</taxon>
        <taxon>rosids</taxon>
        <taxon>fabids</taxon>
        <taxon>Fagales</taxon>
        <taxon>Betulaceae</taxon>
        <taxon>Carpinus</taxon>
    </lineage>
</organism>
<name>A0A5N6QNN2_9ROSI</name>
<keyword evidence="3" id="KW-1185">Reference proteome</keyword>
<feature type="region of interest" description="Disordered" evidence="1">
    <location>
        <begin position="11"/>
        <end position="30"/>
    </location>
</feature>
<accession>A0A5N6QNN2</accession>
<dbReference type="AlphaFoldDB" id="A0A5N6QNN2"/>
<dbReference type="EMBL" id="CM017321">
    <property type="protein sequence ID" value="KAE7999994.1"/>
    <property type="molecule type" value="Genomic_DNA"/>
</dbReference>
<protein>
    <submittedName>
        <fullName evidence="2">Uncharacterized protein</fullName>
    </submittedName>
</protein>
<gene>
    <name evidence="2" type="ORF">FH972_004366</name>
</gene>
<reference evidence="2 3" key="1">
    <citation type="submission" date="2019-06" db="EMBL/GenBank/DDBJ databases">
        <title>A chromosomal-level reference genome of Carpinus fangiana (Coryloideae, Betulaceae).</title>
        <authorList>
            <person name="Yang X."/>
            <person name="Wang Z."/>
            <person name="Zhang L."/>
            <person name="Hao G."/>
            <person name="Liu J."/>
            <person name="Yang Y."/>
        </authorList>
    </citation>
    <scope>NUCLEOTIDE SEQUENCE [LARGE SCALE GENOMIC DNA]</scope>
    <source>
        <strain evidence="2">Cfa_2016G</strain>
        <tissue evidence="2">Leaf</tissue>
    </source>
</reference>
<proteinExistence type="predicted"/>
<sequence length="123" mass="13378">MGRCLGRCRGSASSEVNGGTDQRAWSSGGDGSRVWISGESGVWASEVGFTGWEKTGLRLDSEIPDSPHGYSNFVQTFGKEANFRERVSPAALLSNKLDGISVEGAKPTQRSSDSILRRWNLRR</sequence>
<feature type="compositionally biased region" description="Polar residues" evidence="1">
    <location>
        <begin position="11"/>
        <end position="25"/>
    </location>
</feature>
<evidence type="ECO:0000256" key="1">
    <source>
        <dbReference type="SAM" id="MobiDB-lite"/>
    </source>
</evidence>
<evidence type="ECO:0000313" key="3">
    <source>
        <dbReference type="Proteomes" id="UP000327013"/>
    </source>
</evidence>
<evidence type="ECO:0000313" key="2">
    <source>
        <dbReference type="EMBL" id="KAE7999994.1"/>
    </source>
</evidence>